<dbReference type="InterPro" id="IPR023614">
    <property type="entry name" value="Porin_dom_sf"/>
</dbReference>
<dbReference type="GO" id="GO:0009279">
    <property type="term" value="C:cell outer membrane"/>
    <property type="evidence" value="ECO:0007669"/>
    <property type="project" value="UniProtKB-SubCell"/>
</dbReference>
<evidence type="ECO:0000313" key="13">
    <source>
        <dbReference type="Proteomes" id="UP000199548"/>
    </source>
</evidence>
<dbReference type="InterPro" id="IPR001702">
    <property type="entry name" value="Porin_Gram-ve"/>
</dbReference>
<comment type="subcellular location">
    <subcellularLocation>
        <location evidence="1">Cell outer membrane</location>
        <topology evidence="1">Multi-pass membrane protein</topology>
    </subcellularLocation>
</comment>
<evidence type="ECO:0000256" key="2">
    <source>
        <dbReference type="ARBA" id="ARBA00011233"/>
    </source>
</evidence>
<dbReference type="SUPFAM" id="SSF56935">
    <property type="entry name" value="Porins"/>
    <property type="match status" value="1"/>
</dbReference>
<keyword evidence="10" id="KW-0998">Cell outer membrane</keyword>
<keyword evidence="9" id="KW-0472">Membrane</keyword>
<proteinExistence type="predicted"/>
<accession>A0A1I3R8Y2</accession>
<organism evidence="12 13">
    <name type="scientific">Paraburkholderia megapolitana</name>
    <dbReference type="NCBI Taxonomy" id="420953"/>
    <lineage>
        <taxon>Bacteria</taxon>
        <taxon>Pseudomonadati</taxon>
        <taxon>Pseudomonadota</taxon>
        <taxon>Betaproteobacteria</taxon>
        <taxon>Burkholderiales</taxon>
        <taxon>Burkholderiaceae</taxon>
        <taxon>Paraburkholderia</taxon>
    </lineage>
</organism>
<evidence type="ECO:0000256" key="8">
    <source>
        <dbReference type="ARBA" id="ARBA00023114"/>
    </source>
</evidence>
<evidence type="ECO:0000256" key="3">
    <source>
        <dbReference type="ARBA" id="ARBA00022448"/>
    </source>
</evidence>
<keyword evidence="3" id="KW-0813">Transport</keyword>
<dbReference type="GO" id="GO:0046930">
    <property type="term" value="C:pore complex"/>
    <property type="evidence" value="ECO:0007669"/>
    <property type="project" value="UniProtKB-KW"/>
</dbReference>
<gene>
    <name evidence="12" type="ORF">SAMN05192543_107107</name>
</gene>
<keyword evidence="13" id="KW-1185">Reference proteome</keyword>
<dbReference type="InterPro" id="IPR002299">
    <property type="entry name" value="Porin_Neis"/>
</dbReference>
<keyword evidence="8" id="KW-0626">Porin</keyword>
<dbReference type="PRINTS" id="PR00184">
    <property type="entry name" value="NEISSPPORIN"/>
</dbReference>
<evidence type="ECO:0000256" key="9">
    <source>
        <dbReference type="ARBA" id="ARBA00023136"/>
    </source>
</evidence>
<dbReference type="AlphaFoldDB" id="A0A1I3R8Y2"/>
<dbReference type="EMBL" id="FOQU01000007">
    <property type="protein sequence ID" value="SFJ42798.1"/>
    <property type="molecule type" value="Genomic_DNA"/>
</dbReference>
<dbReference type="Pfam" id="PF13609">
    <property type="entry name" value="Porin_4"/>
    <property type="match status" value="1"/>
</dbReference>
<evidence type="ECO:0000256" key="4">
    <source>
        <dbReference type="ARBA" id="ARBA00022452"/>
    </source>
</evidence>
<dbReference type="InterPro" id="IPR050298">
    <property type="entry name" value="Gram-neg_bact_OMP"/>
</dbReference>
<evidence type="ECO:0000256" key="1">
    <source>
        <dbReference type="ARBA" id="ARBA00004571"/>
    </source>
</evidence>
<dbReference type="GO" id="GO:0015288">
    <property type="term" value="F:porin activity"/>
    <property type="evidence" value="ECO:0007669"/>
    <property type="project" value="UniProtKB-KW"/>
</dbReference>
<keyword evidence="6" id="KW-0732">Signal</keyword>
<dbReference type="PANTHER" id="PTHR34501">
    <property type="entry name" value="PROTEIN YDDL-RELATED"/>
    <property type="match status" value="1"/>
</dbReference>
<dbReference type="GO" id="GO:0034220">
    <property type="term" value="P:monoatomic ion transmembrane transport"/>
    <property type="evidence" value="ECO:0007669"/>
    <property type="project" value="InterPro"/>
</dbReference>
<keyword evidence="4" id="KW-1134">Transmembrane beta strand</keyword>
<protein>
    <submittedName>
        <fullName evidence="12">Outer membrane protein (Porin)</fullName>
    </submittedName>
</protein>
<dbReference type="Proteomes" id="UP000199548">
    <property type="component" value="Unassembled WGS sequence"/>
</dbReference>
<sequence length="399" mass="42574">MSYLTFDPGMPTTMKKTVIAIVALGLPLAFAISAYGQSSVTLSGVIDEGFDITNNTNPHGDPLYQFQSGYLQSNIVTLGGIEDLGDGKKITFVIKTTFDVNSGRSAPGRSFIGLSDDKRGTVTVGRQYDSIIDYLAPTTANGNWGGWLLSHPMDNDNTDGSFLVNNAIKYASPEFAGFKFGGMYAFSNDTKFANDRLYSLGAQYLNDPLLVGAAYLQTNNPGAQNTGATPAGNASFTAARLRIFGAGINYTIGSATLGFVYSNTDVRDPVSSSYLSDPSGNPLPLAIAGVAMNRLKFQNLEVNGMYQVTPFFFVGAQYVYTLVEGDASGASVKPRYHTIGLMADYMLSKRTDIYVQGAYEKVTGDRTGNVLDNAAIPGAGGISSTASQLAFRTGIRHKF</sequence>
<dbReference type="CDD" id="cd00342">
    <property type="entry name" value="gram_neg_porins"/>
    <property type="match status" value="1"/>
</dbReference>
<evidence type="ECO:0000256" key="5">
    <source>
        <dbReference type="ARBA" id="ARBA00022692"/>
    </source>
</evidence>
<dbReference type="STRING" id="420953.SAMN05192543_107107"/>
<evidence type="ECO:0000313" key="12">
    <source>
        <dbReference type="EMBL" id="SFJ42798.1"/>
    </source>
</evidence>
<comment type="subunit">
    <text evidence="2">Homotrimer.</text>
</comment>
<evidence type="ECO:0000256" key="6">
    <source>
        <dbReference type="ARBA" id="ARBA00022729"/>
    </source>
</evidence>
<evidence type="ECO:0000256" key="7">
    <source>
        <dbReference type="ARBA" id="ARBA00023065"/>
    </source>
</evidence>
<reference evidence="12 13" key="1">
    <citation type="submission" date="2016-10" db="EMBL/GenBank/DDBJ databases">
        <authorList>
            <person name="de Groot N.N."/>
        </authorList>
    </citation>
    <scope>NUCLEOTIDE SEQUENCE [LARGE SCALE GENOMIC DNA]</scope>
    <source>
        <strain evidence="12 13">LMG 23650</strain>
    </source>
</reference>
<keyword evidence="7" id="KW-0406">Ion transport</keyword>
<dbReference type="PANTHER" id="PTHR34501:SF9">
    <property type="entry name" value="MAJOR OUTER MEMBRANE PROTEIN P.IA"/>
    <property type="match status" value="1"/>
</dbReference>
<evidence type="ECO:0000259" key="11">
    <source>
        <dbReference type="Pfam" id="PF13609"/>
    </source>
</evidence>
<feature type="domain" description="Porin" evidence="11">
    <location>
        <begin position="25"/>
        <end position="363"/>
    </location>
</feature>
<dbReference type="PRINTS" id="PR00182">
    <property type="entry name" value="ECOLNEIPORIN"/>
</dbReference>
<dbReference type="InterPro" id="IPR033900">
    <property type="entry name" value="Gram_neg_porin_domain"/>
</dbReference>
<name>A0A1I3R8Y2_9BURK</name>
<keyword evidence="5" id="KW-0812">Transmembrane</keyword>
<evidence type="ECO:0000256" key="10">
    <source>
        <dbReference type="ARBA" id="ARBA00023237"/>
    </source>
</evidence>
<dbReference type="Gene3D" id="2.40.160.10">
    <property type="entry name" value="Porin"/>
    <property type="match status" value="1"/>
</dbReference>